<proteinExistence type="inferred from homology"/>
<geneLocation type="mitochondrion" evidence="14"/>
<evidence type="ECO:0000256" key="11">
    <source>
        <dbReference type="ARBA" id="ARBA00023136"/>
    </source>
</evidence>
<name>A0A346RJ36_9COLE</name>
<evidence type="ECO:0000256" key="2">
    <source>
        <dbReference type="ARBA" id="ARBA00008892"/>
    </source>
</evidence>
<feature type="transmembrane region" description="Helical" evidence="13">
    <location>
        <begin position="12"/>
        <end position="36"/>
    </location>
</feature>
<dbReference type="GO" id="GO:0045259">
    <property type="term" value="C:proton-transporting ATP synthase complex"/>
    <property type="evidence" value="ECO:0007669"/>
    <property type="project" value="UniProtKB-KW"/>
</dbReference>
<dbReference type="GO" id="GO:0015078">
    <property type="term" value="F:proton transmembrane transporter activity"/>
    <property type="evidence" value="ECO:0007669"/>
    <property type="project" value="InterPro"/>
</dbReference>
<evidence type="ECO:0000256" key="1">
    <source>
        <dbReference type="ARBA" id="ARBA00004304"/>
    </source>
</evidence>
<sequence>MPQMAPLMWMNLFTLFVSIFLIFNSFNYFSFMYKALSTKSKFIKKNSNWKW</sequence>
<evidence type="ECO:0000256" key="12">
    <source>
        <dbReference type="RuleBase" id="RU003661"/>
    </source>
</evidence>
<evidence type="ECO:0000256" key="10">
    <source>
        <dbReference type="ARBA" id="ARBA00023128"/>
    </source>
</evidence>
<comment type="subunit">
    <text evidence="3">F-type ATPases have 2 components, CF(1) - the catalytic core - and CF(0) - the membrane proton channel.</text>
</comment>
<dbReference type="GO" id="GO:0015986">
    <property type="term" value="P:proton motive force-driven ATP synthesis"/>
    <property type="evidence" value="ECO:0007669"/>
    <property type="project" value="InterPro"/>
</dbReference>
<dbReference type="AlphaFoldDB" id="A0A346RJ36"/>
<dbReference type="EMBL" id="MG193469">
    <property type="protein sequence ID" value="AXS66083.1"/>
    <property type="molecule type" value="Genomic_DNA"/>
</dbReference>
<comment type="similarity">
    <text evidence="2 12">Belongs to the ATPase protein 8 family.</text>
</comment>
<keyword evidence="7 12" id="KW-0375">Hydrogen ion transport</keyword>
<keyword evidence="9 12" id="KW-0406">Ion transport</keyword>
<keyword evidence="8 13" id="KW-1133">Transmembrane helix</keyword>
<evidence type="ECO:0000256" key="5">
    <source>
        <dbReference type="ARBA" id="ARBA00022547"/>
    </source>
</evidence>
<comment type="subcellular location">
    <subcellularLocation>
        <location evidence="1 12">Mitochondrion membrane</location>
        <topology evidence="1 12">Single-pass membrane protein</topology>
    </subcellularLocation>
</comment>
<keyword evidence="11 13" id="KW-0472">Membrane</keyword>
<evidence type="ECO:0000256" key="4">
    <source>
        <dbReference type="ARBA" id="ARBA00022448"/>
    </source>
</evidence>
<reference evidence="14" key="1">
    <citation type="journal article" date="2018" name="J. ISSAAS">
        <title>The contribution of mitochondrial metagenomics to large-scale data mining and phylogenetic analysis of Coleoptera.</title>
        <authorList>
            <person name="Miller K."/>
            <person name="Linard B."/>
            <person name="Motyka M."/>
            <person name="Bocek M."/>
            <person name="Vogler A.P."/>
        </authorList>
    </citation>
    <scope>NUCLEOTIDE SEQUENCE</scope>
</reference>
<evidence type="ECO:0000256" key="8">
    <source>
        <dbReference type="ARBA" id="ARBA00022989"/>
    </source>
</evidence>
<evidence type="ECO:0000256" key="13">
    <source>
        <dbReference type="SAM" id="Phobius"/>
    </source>
</evidence>
<dbReference type="GO" id="GO:0031966">
    <property type="term" value="C:mitochondrial membrane"/>
    <property type="evidence" value="ECO:0007669"/>
    <property type="project" value="UniProtKB-SubCell"/>
</dbReference>
<dbReference type="Pfam" id="PF00895">
    <property type="entry name" value="ATP-synt_8"/>
    <property type="match status" value="1"/>
</dbReference>
<evidence type="ECO:0000256" key="6">
    <source>
        <dbReference type="ARBA" id="ARBA00022692"/>
    </source>
</evidence>
<gene>
    <name evidence="14" type="primary">atp8</name>
</gene>
<evidence type="ECO:0000256" key="9">
    <source>
        <dbReference type="ARBA" id="ARBA00023065"/>
    </source>
</evidence>
<keyword evidence="5 12" id="KW-0138">CF(0)</keyword>
<keyword evidence="4 12" id="KW-0813">Transport</keyword>
<dbReference type="InterPro" id="IPR001421">
    <property type="entry name" value="ATP8_metazoa"/>
</dbReference>
<keyword evidence="10 12" id="KW-0496">Mitochondrion</keyword>
<evidence type="ECO:0000256" key="3">
    <source>
        <dbReference type="ARBA" id="ARBA00011291"/>
    </source>
</evidence>
<organism evidence="14">
    <name type="scientific">Elateroidea sp. 9 KM-2017</name>
    <dbReference type="NCBI Taxonomy" id="2219432"/>
    <lineage>
        <taxon>Eukaryota</taxon>
        <taxon>Metazoa</taxon>
        <taxon>Ecdysozoa</taxon>
        <taxon>Arthropoda</taxon>
        <taxon>Hexapoda</taxon>
        <taxon>Insecta</taxon>
        <taxon>Pterygota</taxon>
        <taxon>Neoptera</taxon>
        <taxon>Endopterygota</taxon>
        <taxon>Coleoptera</taxon>
        <taxon>Polyphaga</taxon>
        <taxon>Elateriformia</taxon>
        <taxon>Elateroidea</taxon>
    </lineage>
</organism>
<evidence type="ECO:0000313" key="14">
    <source>
        <dbReference type="EMBL" id="AXS66083.1"/>
    </source>
</evidence>
<protein>
    <recommendedName>
        <fullName evidence="12">ATP synthase complex subunit 8</fullName>
    </recommendedName>
</protein>
<accession>A0A346RJ36</accession>
<evidence type="ECO:0000256" key="7">
    <source>
        <dbReference type="ARBA" id="ARBA00022781"/>
    </source>
</evidence>
<keyword evidence="6 12" id="KW-0812">Transmembrane</keyword>